<evidence type="ECO:0000259" key="2">
    <source>
        <dbReference type="Pfam" id="PF13349"/>
    </source>
</evidence>
<organism evidence="3 4">
    <name type="scientific">Paenibacillus pini JCM 16418</name>
    <dbReference type="NCBI Taxonomy" id="1236976"/>
    <lineage>
        <taxon>Bacteria</taxon>
        <taxon>Bacillati</taxon>
        <taxon>Bacillota</taxon>
        <taxon>Bacilli</taxon>
        <taxon>Bacillales</taxon>
        <taxon>Paenibacillaceae</taxon>
        <taxon>Paenibacillus</taxon>
    </lineage>
</organism>
<feature type="transmembrane region" description="Helical" evidence="1">
    <location>
        <begin position="131"/>
        <end position="149"/>
    </location>
</feature>
<feature type="domain" description="DUF4097" evidence="2">
    <location>
        <begin position="383"/>
        <end position="612"/>
    </location>
</feature>
<accession>W7Z188</accession>
<dbReference type="Pfam" id="PF13349">
    <property type="entry name" value="DUF4097"/>
    <property type="match status" value="1"/>
</dbReference>
<feature type="transmembrane region" description="Helical" evidence="1">
    <location>
        <begin position="75"/>
        <end position="93"/>
    </location>
</feature>
<proteinExistence type="predicted"/>
<feature type="transmembrane region" description="Helical" evidence="1">
    <location>
        <begin position="269"/>
        <end position="289"/>
    </location>
</feature>
<name>W7Z188_9BACL</name>
<reference evidence="3 4" key="1">
    <citation type="journal article" date="2014" name="Genome Announc.">
        <title>Draft Genome Sequence of Paenibacillus pini JCM 16418T, Isolated from the Rhizosphere of Pine Tree.</title>
        <authorList>
            <person name="Yuki M."/>
            <person name="Oshima K."/>
            <person name="Suda W."/>
            <person name="Oshida Y."/>
            <person name="Kitamura K."/>
            <person name="Iida Y."/>
            <person name="Hattori M."/>
            <person name="Ohkuma M."/>
        </authorList>
    </citation>
    <scope>NUCLEOTIDE SEQUENCE [LARGE SCALE GENOMIC DNA]</scope>
    <source>
        <strain evidence="3 4">JCM 16418</strain>
    </source>
</reference>
<evidence type="ECO:0000256" key="1">
    <source>
        <dbReference type="SAM" id="Phobius"/>
    </source>
</evidence>
<dbReference type="eggNOG" id="COG3595">
    <property type="taxonomic scope" value="Bacteria"/>
</dbReference>
<protein>
    <recommendedName>
        <fullName evidence="2">DUF4097 domain-containing protein</fullName>
    </recommendedName>
</protein>
<dbReference type="InterPro" id="IPR025164">
    <property type="entry name" value="Toastrack_DUF4097"/>
</dbReference>
<keyword evidence="1" id="KW-1133">Transmembrane helix</keyword>
<gene>
    <name evidence="3" type="ORF">JCM16418_4971</name>
</gene>
<dbReference type="RefSeq" id="WP_242403953.1">
    <property type="nucleotide sequence ID" value="NZ_BAVZ01000035.1"/>
</dbReference>
<sequence>MHPVERQLHSTKGKKIRSRRLFSRKRKFTAGLLAAICPGLGHIYLGLFRKGITFIIALLLDVSALLYFSSIGMQINVPLLIILGLTIPVVYFYNVYDVLQTADFVIIHRKHDVSKAEQKATMHDPFLLERGLFFGVMLIASGIALVLLYEKPPWLEFFFSHYGEVACAVIMLLVGSVWAVRETFLLYRKKHAVHLNTINRKHKLRVGRYTALLLLIAAGVLLLLDALNGTEHMMLLLKWWPWIAVAWGMEYIIMYIVLHKNEGAAWRSFHLDIGGMLLCVLLTASVFFVTQQEHYLHIWNKVSLNLTAAGVDYSEQEGKKEDKPMRVIPVTMETKDVTVDNINGDITLQRGPVQNIEVRTEVWVDQITGPEADEVANLSNVEVSEGTAISIQTKGKSYGQSGKRQPRMNLNIILPEDRRFNFSVSTLNGSIVLNKVEAIDSISLESANGELRLINVRGNIKGKTLNGLVQATSITGSIRLSTNRGNMEITDITEDSDISTQVGNVSVIRALGNIKASTKNGNIYVDGAHFDLNAESLNGGITAKSGVVGGNWDIYSAVGELNIDLPEIGNYELDGTISYGDIHNVFPEFIVDKKKISGQIGLPDYSVHVEGNSDLNVNKS</sequence>
<comment type="caution">
    <text evidence="3">The sequence shown here is derived from an EMBL/GenBank/DDBJ whole genome shotgun (WGS) entry which is preliminary data.</text>
</comment>
<evidence type="ECO:0000313" key="4">
    <source>
        <dbReference type="Proteomes" id="UP000019364"/>
    </source>
</evidence>
<dbReference type="EMBL" id="BAVZ01000035">
    <property type="protein sequence ID" value="GAF10751.1"/>
    <property type="molecule type" value="Genomic_DNA"/>
</dbReference>
<dbReference type="AlphaFoldDB" id="W7Z188"/>
<feature type="transmembrane region" description="Helical" evidence="1">
    <location>
        <begin position="239"/>
        <end position="257"/>
    </location>
</feature>
<feature type="transmembrane region" description="Helical" evidence="1">
    <location>
        <begin position="161"/>
        <end position="180"/>
    </location>
</feature>
<feature type="transmembrane region" description="Helical" evidence="1">
    <location>
        <begin position="209"/>
        <end position="227"/>
    </location>
</feature>
<keyword evidence="4" id="KW-1185">Reference proteome</keyword>
<dbReference type="STRING" id="1236976.JCM16418_4971"/>
<evidence type="ECO:0000313" key="3">
    <source>
        <dbReference type="EMBL" id="GAF10751.1"/>
    </source>
</evidence>
<keyword evidence="1" id="KW-0472">Membrane</keyword>
<keyword evidence="1" id="KW-0812">Transmembrane</keyword>
<dbReference type="Proteomes" id="UP000019364">
    <property type="component" value="Unassembled WGS sequence"/>
</dbReference>